<feature type="repeat" description="TPR" evidence="1">
    <location>
        <begin position="20"/>
        <end position="53"/>
    </location>
</feature>
<dbReference type="EMBL" id="ONZQ02000006">
    <property type="protein sequence ID" value="SPO02447.1"/>
    <property type="molecule type" value="Genomic_DNA"/>
</dbReference>
<accession>A0AAE8SVZ8</accession>
<evidence type="ECO:0000313" key="2">
    <source>
        <dbReference type="EMBL" id="SPO02447.1"/>
    </source>
</evidence>
<dbReference type="AlphaFoldDB" id="A0AAE8SVZ8"/>
<dbReference type="InterPro" id="IPR011990">
    <property type="entry name" value="TPR-like_helical_dom_sf"/>
</dbReference>
<evidence type="ECO:0000313" key="3">
    <source>
        <dbReference type="Proteomes" id="UP001187682"/>
    </source>
</evidence>
<gene>
    <name evidence="2" type="ORF">DNG_05120</name>
</gene>
<dbReference type="Proteomes" id="UP001187682">
    <property type="component" value="Unassembled WGS sequence"/>
</dbReference>
<comment type="caution">
    <text evidence="2">The sequence shown here is derived from an EMBL/GenBank/DDBJ whole genome shotgun (WGS) entry which is preliminary data.</text>
</comment>
<reference evidence="2" key="1">
    <citation type="submission" date="2018-03" db="EMBL/GenBank/DDBJ databases">
        <authorList>
            <person name="Guldener U."/>
        </authorList>
    </citation>
    <scope>NUCLEOTIDE SEQUENCE</scope>
</reference>
<dbReference type="InterPro" id="IPR019734">
    <property type="entry name" value="TPR_rpt"/>
</dbReference>
<dbReference type="PROSITE" id="PS50005">
    <property type="entry name" value="TPR"/>
    <property type="match status" value="1"/>
</dbReference>
<name>A0AAE8SVZ8_9PEZI</name>
<sequence length="78" mass="8548">MPNSRDNGTTHGISVVKENEWVLDNLGDLYRDQGQLDNAKAMYERALQGYEKALGPEHTSTLDIINNLGNLPGPGPAR</sequence>
<dbReference type="SUPFAM" id="SSF48452">
    <property type="entry name" value="TPR-like"/>
    <property type="match status" value="1"/>
</dbReference>
<evidence type="ECO:0000256" key="1">
    <source>
        <dbReference type="PROSITE-ProRule" id="PRU00339"/>
    </source>
</evidence>
<protein>
    <recommendedName>
        <fullName evidence="4">Kinesin light chain</fullName>
    </recommendedName>
</protein>
<keyword evidence="3" id="KW-1185">Reference proteome</keyword>
<evidence type="ECO:0008006" key="4">
    <source>
        <dbReference type="Google" id="ProtNLM"/>
    </source>
</evidence>
<dbReference type="Pfam" id="PF13424">
    <property type="entry name" value="TPR_12"/>
    <property type="match status" value="1"/>
</dbReference>
<keyword evidence="1" id="KW-0802">TPR repeat</keyword>
<proteinExistence type="predicted"/>
<dbReference type="Gene3D" id="1.25.40.10">
    <property type="entry name" value="Tetratricopeptide repeat domain"/>
    <property type="match status" value="1"/>
</dbReference>
<organism evidence="2 3">
    <name type="scientific">Cephalotrichum gorgonifer</name>
    <dbReference type="NCBI Taxonomy" id="2041049"/>
    <lineage>
        <taxon>Eukaryota</taxon>
        <taxon>Fungi</taxon>
        <taxon>Dikarya</taxon>
        <taxon>Ascomycota</taxon>
        <taxon>Pezizomycotina</taxon>
        <taxon>Sordariomycetes</taxon>
        <taxon>Hypocreomycetidae</taxon>
        <taxon>Microascales</taxon>
        <taxon>Microascaceae</taxon>
        <taxon>Cephalotrichum</taxon>
    </lineage>
</organism>